<dbReference type="EMBL" id="OV651821">
    <property type="protein sequence ID" value="CAH1115196.1"/>
    <property type="molecule type" value="Genomic_DNA"/>
</dbReference>
<dbReference type="AlphaFoldDB" id="A0A9P0DBD3"/>
<reference evidence="2" key="1">
    <citation type="submission" date="2022-01" db="EMBL/GenBank/DDBJ databases">
        <authorList>
            <person name="King R."/>
        </authorList>
    </citation>
    <scope>NUCLEOTIDE SEQUENCE</scope>
</reference>
<accession>A0A9P0DBD3</accession>
<protein>
    <submittedName>
        <fullName evidence="2">Uncharacterized protein</fullName>
    </submittedName>
</protein>
<proteinExistence type="predicted"/>
<dbReference type="Proteomes" id="UP001153636">
    <property type="component" value="Chromosome 9"/>
</dbReference>
<evidence type="ECO:0000313" key="3">
    <source>
        <dbReference type="Proteomes" id="UP001153636"/>
    </source>
</evidence>
<evidence type="ECO:0000313" key="2">
    <source>
        <dbReference type="EMBL" id="CAH1115196.1"/>
    </source>
</evidence>
<name>A0A9P0DBD3_9CUCU</name>
<feature type="region of interest" description="Disordered" evidence="1">
    <location>
        <begin position="229"/>
        <end position="253"/>
    </location>
</feature>
<keyword evidence="3" id="KW-1185">Reference proteome</keyword>
<dbReference type="OrthoDB" id="6626399at2759"/>
<gene>
    <name evidence="2" type="ORF">PSYICH_LOCUS15479</name>
</gene>
<evidence type="ECO:0000256" key="1">
    <source>
        <dbReference type="SAM" id="MobiDB-lite"/>
    </source>
</evidence>
<organism evidence="2 3">
    <name type="scientific">Psylliodes chrysocephalus</name>
    <dbReference type="NCBI Taxonomy" id="3402493"/>
    <lineage>
        <taxon>Eukaryota</taxon>
        <taxon>Metazoa</taxon>
        <taxon>Ecdysozoa</taxon>
        <taxon>Arthropoda</taxon>
        <taxon>Hexapoda</taxon>
        <taxon>Insecta</taxon>
        <taxon>Pterygota</taxon>
        <taxon>Neoptera</taxon>
        <taxon>Endopterygota</taxon>
        <taxon>Coleoptera</taxon>
        <taxon>Polyphaga</taxon>
        <taxon>Cucujiformia</taxon>
        <taxon>Chrysomeloidea</taxon>
        <taxon>Chrysomelidae</taxon>
        <taxon>Galerucinae</taxon>
        <taxon>Alticini</taxon>
        <taxon>Psylliodes</taxon>
    </lineage>
</organism>
<sequence length="311" mass="36355">MPHVEIIFNQLQKVLCTDSVKVKKHLDNFEAAIQGIREQMGSIIDNIQGKINTSQEETGEPIRKKARIEENSRKREALEICEAVLLQIKTRGHNEASRSANRGDYMDLLHFLAKYDDTLKHHFIDSTTFRETGVSVYAEDEPLVEPGTSQILIPPKRSLVNIFDDIVQCPKQKFILNKKKREYTPSVITCDRWVDYYELKEQQNIGKEKLKEEHKKEREVKRTLKENKLKQKEKKNVKNSKKQKIFNDTSSKEKGEWEESKSSIEDVDIFECQIAKIELLPVENLKVKEFILAKFKRTSRTYKYVATILKI</sequence>